<evidence type="ECO:0000313" key="3">
    <source>
        <dbReference type="EMBL" id="NII08939.1"/>
    </source>
</evidence>
<keyword evidence="2" id="KW-1133">Transmembrane helix</keyword>
<dbReference type="SUPFAM" id="SSF48452">
    <property type="entry name" value="TPR-like"/>
    <property type="match status" value="2"/>
</dbReference>
<dbReference type="EMBL" id="JAARLZ010000017">
    <property type="protein sequence ID" value="NII08939.1"/>
    <property type="molecule type" value="Genomic_DNA"/>
</dbReference>
<feature type="transmembrane region" description="Helical" evidence="2">
    <location>
        <begin position="64"/>
        <end position="82"/>
    </location>
</feature>
<feature type="compositionally biased region" description="Basic and acidic residues" evidence="1">
    <location>
        <begin position="1"/>
        <end position="26"/>
    </location>
</feature>
<keyword evidence="2" id="KW-0472">Membrane</keyword>
<comment type="caution">
    <text evidence="3">The sequence shown here is derived from an EMBL/GenBank/DDBJ whole genome shotgun (WGS) entry which is preliminary data.</text>
</comment>
<feature type="region of interest" description="Disordered" evidence="1">
    <location>
        <begin position="403"/>
        <end position="428"/>
    </location>
</feature>
<feature type="region of interest" description="Disordered" evidence="1">
    <location>
        <begin position="1"/>
        <end position="60"/>
    </location>
</feature>
<dbReference type="InterPro" id="IPR011990">
    <property type="entry name" value="TPR-like_helical_dom_sf"/>
</dbReference>
<protein>
    <recommendedName>
        <fullName evidence="5">Tetratricopeptide repeat protein</fullName>
    </recommendedName>
</protein>
<gene>
    <name evidence="3" type="ORF">HBF25_21360</name>
</gene>
<evidence type="ECO:0000256" key="1">
    <source>
        <dbReference type="SAM" id="MobiDB-lite"/>
    </source>
</evidence>
<dbReference type="RefSeq" id="WP_166952677.1">
    <property type="nucleotide sequence ID" value="NZ_JAARLZ010000017.1"/>
</dbReference>
<keyword evidence="4" id="KW-1185">Reference proteome</keyword>
<dbReference type="AlphaFoldDB" id="A0A7X5UEB8"/>
<sequence>MSGRRDSHDHHGRTEPTLGRLDDLDKPTPPPADDGLPHIVIDEPRRRGGHAPVPPPKRPRKRGWLIPFLVLVLIGAVTALWLQQDRLRTMLPRTELNDLLTQANQALDAGRLDGSNGDSARELFEKARDQQPDSDQARDGLRRVGQAEVARADAALSAGHLDEAEAALNVARELLGGGSDIEQLSQRLSTARNPQSQTETLVDKAQQALAAGKLDGDDGAGPLYRRVLDADKSNAVAARGLDKVGDGLAAQARQAIADNDKAKANALVDRIALLVPNYGDLPALRASLAETRKQDDQAVAALVQQGTDAMRAGRFTGEGDDNALARFRAALALDPDNADAKAGLGQVAQALIVQANAAIDSEDDDHAASLLDEAAKLAPKSAELVAARARIAGADLRSAAPAAPKAGKLPMAQAGGQQGDTAEASLAVSPEQKARVAALVQRAQAAVGRGEIMDPPGDSAYDLYRNALAIDGNDPAARAGLQGLPAQVEKLMLQAVSNGNVKRAEDLYATMSDLAPGDASQGEMRHRLGSAWIDNALQRASQGDRQGAFTSLDRARHYVPDDPRLQSAYERIATGR</sequence>
<proteinExistence type="predicted"/>
<reference evidence="3 4" key="1">
    <citation type="submission" date="2020-03" db="EMBL/GenBank/DDBJ databases">
        <authorList>
            <person name="Lai Q."/>
        </authorList>
    </citation>
    <scope>NUCLEOTIDE SEQUENCE [LARGE SCALE GENOMIC DNA]</scope>
    <source>
        <strain evidence="3 4">CCUG 25036</strain>
    </source>
</reference>
<keyword evidence="2" id="KW-0812">Transmembrane</keyword>
<evidence type="ECO:0000256" key="2">
    <source>
        <dbReference type="SAM" id="Phobius"/>
    </source>
</evidence>
<name>A0A7X5UEB8_9GAMM</name>
<organism evidence="3 4">
    <name type="scientific">Luteibacter anthropi</name>
    <dbReference type="NCBI Taxonomy" id="564369"/>
    <lineage>
        <taxon>Bacteria</taxon>
        <taxon>Pseudomonadati</taxon>
        <taxon>Pseudomonadota</taxon>
        <taxon>Gammaproteobacteria</taxon>
        <taxon>Lysobacterales</taxon>
        <taxon>Rhodanobacteraceae</taxon>
        <taxon>Luteibacter</taxon>
    </lineage>
</organism>
<feature type="compositionally biased region" description="Low complexity" evidence="1">
    <location>
        <begin position="403"/>
        <end position="412"/>
    </location>
</feature>
<dbReference type="Proteomes" id="UP000490980">
    <property type="component" value="Unassembled WGS sequence"/>
</dbReference>
<accession>A0A7X5UEB8</accession>
<evidence type="ECO:0000313" key="4">
    <source>
        <dbReference type="Proteomes" id="UP000490980"/>
    </source>
</evidence>
<evidence type="ECO:0008006" key="5">
    <source>
        <dbReference type="Google" id="ProtNLM"/>
    </source>
</evidence>
<dbReference type="Gene3D" id="1.25.40.10">
    <property type="entry name" value="Tetratricopeptide repeat domain"/>
    <property type="match status" value="3"/>
</dbReference>